<evidence type="ECO:0000256" key="6">
    <source>
        <dbReference type="ARBA" id="ARBA00022763"/>
    </source>
</evidence>
<dbReference type="PANTHER" id="PTHR30194">
    <property type="entry name" value="CROSSOVER JUNCTION ENDODEOXYRIBONUCLEASE RUVC"/>
    <property type="match status" value="1"/>
</dbReference>
<gene>
    <name evidence="13 15" type="primary">ruvC</name>
    <name evidence="15" type="ORF">IAC68_02095</name>
</gene>
<keyword evidence="5 13" id="KW-0255">Endonuclease</keyword>
<dbReference type="GO" id="GO:0048476">
    <property type="term" value="C:Holliday junction resolvase complex"/>
    <property type="evidence" value="ECO:0007669"/>
    <property type="project" value="UniProtKB-UniRule"/>
</dbReference>
<accession>A0A9D9GYK9</accession>
<comment type="subunit">
    <text evidence="13">Homodimer which binds Holliday junction (HJ) DNA. The HJ becomes 2-fold symmetrical on binding to RuvC with unstacked arms; it has a different conformation from HJ DNA in complex with RuvA. In the full resolvosome a probable DNA-RuvA(4)-RuvB(12)-RuvC(2) complex forms which resolves the HJ.</text>
</comment>
<dbReference type="AlphaFoldDB" id="A0A9D9GYK9"/>
<comment type="subcellular location">
    <subcellularLocation>
        <location evidence="13">Cytoplasm</location>
    </subcellularLocation>
</comment>
<feature type="binding site" evidence="13">
    <location>
        <position position="144"/>
    </location>
    <ligand>
        <name>Mg(2+)</name>
        <dbReference type="ChEBI" id="CHEBI:18420"/>
        <label>1</label>
    </ligand>
</feature>
<proteinExistence type="inferred from homology"/>
<keyword evidence="3 13" id="KW-0540">Nuclease</keyword>
<evidence type="ECO:0000256" key="5">
    <source>
        <dbReference type="ARBA" id="ARBA00022759"/>
    </source>
</evidence>
<reference evidence="15" key="2">
    <citation type="journal article" date="2021" name="PeerJ">
        <title>Extensive microbial diversity within the chicken gut microbiome revealed by metagenomics and culture.</title>
        <authorList>
            <person name="Gilroy R."/>
            <person name="Ravi A."/>
            <person name="Getino M."/>
            <person name="Pursley I."/>
            <person name="Horton D.L."/>
            <person name="Alikhan N.F."/>
            <person name="Baker D."/>
            <person name="Gharbi K."/>
            <person name="Hall N."/>
            <person name="Watson M."/>
            <person name="Adriaenssens E.M."/>
            <person name="Foster-Nyarko E."/>
            <person name="Jarju S."/>
            <person name="Secka A."/>
            <person name="Antonio M."/>
            <person name="Oren A."/>
            <person name="Chaudhuri R.R."/>
            <person name="La Ragione R."/>
            <person name="Hildebrand F."/>
            <person name="Pallen M.J."/>
        </authorList>
    </citation>
    <scope>NUCLEOTIDE SEQUENCE</scope>
    <source>
        <strain evidence="15">15467</strain>
    </source>
</reference>
<feature type="active site" evidence="13">
    <location>
        <position position="144"/>
    </location>
</feature>
<keyword evidence="8 13" id="KW-0460">Magnesium</keyword>
<evidence type="ECO:0000256" key="2">
    <source>
        <dbReference type="ARBA" id="ARBA00022490"/>
    </source>
</evidence>
<evidence type="ECO:0000313" key="16">
    <source>
        <dbReference type="Proteomes" id="UP000823635"/>
    </source>
</evidence>
<keyword evidence="2 13" id="KW-0963">Cytoplasm</keyword>
<evidence type="ECO:0000256" key="11">
    <source>
        <dbReference type="ARBA" id="ARBA00023204"/>
    </source>
</evidence>
<feature type="active site" evidence="13">
    <location>
        <position position="71"/>
    </location>
</feature>
<dbReference type="PANTHER" id="PTHR30194:SF3">
    <property type="entry name" value="CROSSOVER JUNCTION ENDODEOXYRIBONUCLEASE RUVC"/>
    <property type="match status" value="1"/>
</dbReference>
<dbReference type="NCBIfam" id="TIGR00228">
    <property type="entry name" value="ruvC"/>
    <property type="match status" value="1"/>
</dbReference>
<keyword evidence="7 13" id="KW-0378">Hydrolase</keyword>
<dbReference type="HAMAP" id="MF_00034">
    <property type="entry name" value="RuvC"/>
    <property type="match status" value="1"/>
</dbReference>
<dbReference type="FunFam" id="3.30.420.10:FF:000002">
    <property type="entry name" value="Crossover junction endodeoxyribonuclease RuvC"/>
    <property type="match status" value="1"/>
</dbReference>
<comment type="function">
    <text evidence="13">The RuvA-RuvB-RuvC complex processes Holliday junction (HJ) DNA during genetic recombination and DNA repair. Endonuclease that resolves HJ intermediates. Cleaves cruciform DNA by making single-stranded nicks across the HJ at symmetrical positions within the homologous arms, yielding a 5'-phosphate and a 3'-hydroxyl group; requires a central core of homology in the junction. The consensus cleavage sequence is 5'-(A/T)TT(C/G)-3'. Cleavage occurs on the 3'-side of the TT dinucleotide at the point of strand exchange. HJ branch migration catalyzed by RuvA-RuvB allows RuvC to scan DNA until it finds its consensus sequence, where it cleaves and resolves the cruciform DNA.</text>
</comment>
<dbReference type="SUPFAM" id="SSF53098">
    <property type="entry name" value="Ribonuclease H-like"/>
    <property type="match status" value="1"/>
</dbReference>
<evidence type="ECO:0000256" key="4">
    <source>
        <dbReference type="ARBA" id="ARBA00022723"/>
    </source>
</evidence>
<dbReference type="Proteomes" id="UP000823635">
    <property type="component" value="Unassembled WGS sequence"/>
</dbReference>
<dbReference type="EMBL" id="JADINB010000047">
    <property type="protein sequence ID" value="MBO8428708.1"/>
    <property type="molecule type" value="Genomic_DNA"/>
</dbReference>
<keyword evidence="10 13" id="KW-0233">DNA recombination</keyword>
<dbReference type="EC" id="3.1.21.10" evidence="13 14"/>
<evidence type="ECO:0000256" key="10">
    <source>
        <dbReference type="ARBA" id="ARBA00023172"/>
    </source>
</evidence>
<dbReference type="PROSITE" id="PS01321">
    <property type="entry name" value="RUVC"/>
    <property type="match status" value="1"/>
</dbReference>
<comment type="caution">
    <text evidence="15">The sequence shown here is derived from an EMBL/GenBank/DDBJ whole genome shotgun (WGS) entry which is preliminary data.</text>
</comment>
<keyword evidence="11 13" id="KW-0234">DNA repair</keyword>
<name>A0A9D9GYK9_9BACT</name>
<dbReference type="GO" id="GO:0008821">
    <property type="term" value="F:crossover junction DNA endonuclease activity"/>
    <property type="evidence" value="ECO:0007669"/>
    <property type="project" value="UniProtKB-UniRule"/>
</dbReference>
<dbReference type="GO" id="GO:0000287">
    <property type="term" value="F:magnesium ion binding"/>
    <property type="evidence" value="ECO:0007669"/>
    <property type="project" value="UniProtKB-UniRule"/>
</dbReference>
<dbReference type="InterPro" id="IPR036397">
    <property type="entry name" value="RNaseH_sf"/>
</dbReference>
<evidence type="ECO:0000256" key="8">
    <source>
        <dbReference type="ARBA" id="ARBA00022842"/>
    </source>
</evidence>
<reference evidence="15" key="1">
    <citation type="submission" date="2020-10" db="EMBL/GenBank/DDBJ databases">
        <authorList>
            <person name="Gilroy R."/>
        </authorList>
    </citation>
    <scope>NUCLEOTIDE SEQUENCE</scope>
    <source>
        <strain evidence="15">15467</strain>
    </source>
</reference>
<comment type="cofactor">
    <cofactor evidence="13">
        <name>Mg(2+)</name>
        <dbReference type="ChEBI" id="CHEBI:18420"/>
    </cofactor>
    <text evidence="13">Binds 2 Mg(2+) ion per subunit.</text>
</comment>
<dbReference type="GO" id="GO:0003677">
    <property type="term" value="F:DNA binding"/>
    <property type="evidence" value="ECO:0007669"/>
    <property type="project" value="UniProtKB-KW"/>
</dbReference>
<keyword evidence="4 13" id="KW-0479">Metal-binding</keyword>
<evidence type="ECO:0000256" key="14">
    <source>
        <dbReference type="NCBIfam" id="TIGR00228"/>
    </source>
</evidence>
<feature type="binding site" evidence="13">
    <location>
        <position position="71"/>
    </location>
    <ligand>
        <name>Mg(2+)</name>
        <dbReference type="ChEBI" id="CHEBI:18420"/>
        <label>2</label>
    </ligand>
</feature>
<keyword evidence="9 13" id="KW-0238">DNA-binding</keyword>
<dbReference type="GO" id="GO:0006310">
    <property type="term" value="P:DNA recombination"/>
    <property type="evidence" value="ECO:0007669"/>
    <property type="project" value="UniProtKB-UniRule"/>
</dbReference>
<evidence type="ECO:0000256" key="3">
    <source>
        <dbReference type="ARBA" id="ARBA00022722"/>
    </source>
</evidence>
<dbReference type="GO" id="GO:0006281">
    <property type="term" value="P:DNA repair"/>
    <property type="evidence" value="ECO:0007669"/>
    <property type="project" value="UniProtKB-UniRule"/>
</dbReference>
<dbReference type="CDD" id="cd16962">
    <property type="entry name" value="RuvC"/>
    <property type="match status" value="1"/>
</dbReference>
<feature type="binding site" evidence="13">
    <location>
        <position position="11"/>
    </location>
    <ligand>
        <name>Mg(2+)</name>
        <dbReference type="ChEBI" id="CHEBI:18420"/>
        <label>1</label>
    </ligand>
</feature>
<evidence type="ECO:0000256" key="9">
    <source>
        <dbReference type="ARBA" id="ARBA00023125"/>
    </source>
</evidence>
<evidence type="ECO:0000256" key="12">
    <source>
        <dbReference type="ARBA" id="ARBA00029354"/>
    </source>
</evidence>
<comment type="catalytic activity">
    <reaction evidence="12 13">
        <text>Endonucleolytic cleavage at a junction such as a reciprocal single-stranded crossover between two homologous DNA duplexes (Holliday junction).</text>
        <dbReference type="EC" id="3.1.21.10"/>
    </reaction>
</comment>
<dbReference type="Gene3D" id="3.30.420.10">
    <property type="entry name" value="Ribonuclease H-like superfamily/Ribonuclease H"/>
    <property type="match status" value="1"/>
</dbReference>
<dbReference type="InterPro" id="IPR020563">
    <property type="entry name" value="X-over_junc_endoDNase_Mg_BS"/>
</dbReference>
<dbReference type="GO" id="GO:0005737">
    <property type="term" value="C:cytoplasm"/>
    <property type="evidence" value="ECO:0007669"/>
    <property type="project" value="UniProtKB-SubCell"/>
</dbReference>
<dbReference type="PRINTS" id="PR00696">
    <property type="entry name" value="RSOLVASERUVC"/>
</dbReference>
<comment type="similarity">
    <text evidence="1 13">Belongs to the RuvC family.</text>
</comment>
<dbReference type="InterPro" id="IPR002176">
    <property type="entry name" value="X-over_junc_endoDNase_RuvC"/>
</dbReference>
<sequence length="185" mass="20353">MEKEKIILGIDPGTRILGFGVIRLSGTKAEFVEMGVVNLKSEKDHFSALKRILSEVSAIIEKYLPDELAIEAPFYGKNAQVMLKLGRAQGMAISAALSHDIPVFEYPPRSVKMAVTGRGGASKEQVAAMVQNLLHIDSPQENLDATDALAIAMCHYFSLMSPLTHKTKKCSWSEFVKAHPEKIKK</sequence>
<protein>
    <recommendedName>
        <fullName evidence="13 14">Crossover junction endodeoxyribonuclease RuvC</fullName>
        <ecNumber evidence="13 14">3.1.21.10</ecNumber>
    </recommendedName>
    <alternativeName>
        <fullName evidence="13">Holliday junction nuclease RuvC</fullName>
    </alternativeName>
    <alternativeName>
        <fullName evidence="13">Holliday junction resolvase RuvC</fullName>
    </alternativeName>
</protein>
<evidence type="ECO:0000256" key="7">
    <source>
        <dbReference type="ARBA" id="ARBA00022801"/>
    </source>
</evidence>
<evidence type="ECO:0000256" key="13">
    <source>
        <dbReference type="HAMAP-Rule" id="MF_00034"/>
    </source>
</evidence>
<keyword evidence="6 13" id="KW-0227">DNA damage</keyword>
<dbReference type="InterPro" id="IPR012337">
    <property type="entry name" value="RNaseH-like_sf"/>
</dbReference>
<organism evidence="15 16">
    <name type="scientific">Candidatus Egerieousia excrementavium</name>
    <dbReference type="NCBI Taxonomy" id="2840778"/>
    <lineage>
        <taxon>Bacteria</taxon>
        <taxon>Pseudomonadati</taxon>
        <taxon>Bacteroidota</taxon>
        <taxon>Bacteroidia</taxon>
        <taxon>Bacteroidales</taxon>
        <taxon>Candidatus Egerieousia</taxon>
    </lineage>
</organism>
<evidence type="ECO:0000256" key="1">
    <source>
        <dbReference type="ARBA" id="ARBA00009518"/>
    </source>
</evidence>
<evidence type="ECO:0000313" key="15">
    <source>
        <dbReference type="EMBL" id="MBO8428708.1"/>
    </source>
</evidence>
<feature type="active site" evidence="13">
    <location>
        <position position="11"/>
    </location>
</feature>
<dbReference type="Pfam" id="PF02075">
    <property type="entry name" value="RuvC"/>
    <property type="match status" value="1"/>
</dbReference>